<dbReference type="Proteomes" id="UP001521137">
    <property type="component" value="Unassembled WGS sequence"/>
</dbReference>
<keyword evidence="3" id="KW-1185">Reference proteome</keyword>
<protein>
    <submittedName>
        <fullName evidence="2">Uncharacterized protein</fullName>
    </submittedName>
</protein>
<evidence type="ECO:0000313" key="3">
    <source>
        <dbReference type="Proteomes" id="UP001521137"/>
    </source>
</evidence>
<sequence length="52" mass="5069">MIKNILNKALPVAAVTAVTAALIFSFSALGAAKCNLNAAPGSSAFEACATGS</sequence>
<comment type="caution">
    <text evidence="2">The sequence shown here is derived from an EMBL/GenBank/DDBJ whole genome shotgun (WGS) entry which is preliminary data.</text>
</comment>
<organism evidence="2 3">
    <name type="scientific">Paraglaciecola algarum</name>
    <dbReference type="NCBI Taxonomy" id="3050085"/>
    <lineage>
        <taxon>Bacteria</taxon>
        <taxon>Pseudomonadati</taxon>
        <taxon>Pseudomonadota</taxon>
        <taxon>Gammaproteobacteria</taxon>
        <taxon>Alteromonadales</taxon>
        <taxon>Alteromonadaceae</taxon>
        <taxon>Paraglaciecola</taxon>
    </lineage>
</organism>
<keyword evidence="1" id="KW-0732">Signal</keyword>
<name>A0ABS9DC41_9ALTE</name>
<proteinExistence type="predicted"/>
<feature type="signal peptide" evidence="1">
    <location>
        <begin position="1"/>
        <end position="30"/>
    </location>
</feature>
<dbReference type="EMBL" id="JAKGAS010000012">
    <property type="protein sequence ID" value="MCF2949905.1"/>
    <property type="molecule type" value="Genomic_DNA"/>
</dbReference>
<dbReference type="RefSeq" id="WP_235314009.1">
    <property type="nucleotide sequence ID" value="NZ_JAKGAS010000012.1"/>
</dbReference>
<accession>A0ABS9DC41</accession>
<evidence type="ECO:0000256" key="1">
    <source>
        <dbReference type="SAM" id="SignalP"/>
    </source>
</evidence>
<feature type="chain" id="PRO_5047017410" evidence="1">
    <location>
        <begin position="31"/>
        <end position="52"/>
    </location>
</feature>
<gene>
    <name evidence="2" type="ORF">L0668_17430</name>
</gene>
<reference evidence="2 3" key="1">
    <citation type="submission" date="2022-01" db="EMBL/GenBank/DDBJ databases">
        <title>Paraglaciecola sp. G1-23.</title>
        <authorList>
            <person name="Jin M.S."/>
            <person name="Han D.M."/>
            <person name="Kim H.M."/>
            <person name="Jeon C.O."/>
        </authorList>
    </citation>
    <scope>NUCLEOTIDE SEQUENCE [LARGE SCALE GENOMIC DNA]</scope>
    <source>
        <strain evidence="2 3">G1-23</strain>
    </source>
</reference>
<evidence type="ECO:0000313" key="2">
    <source>
        <dbReference type="EMBL" id="MCF2949905.1"/>
    </source>
</evidence>